<dbReference type="GO" id="GO:0005737">
    <property type="term" value="C:cytoplasm"/>
    <property type="evidence" value="ECO:0007669"/>
    <property type="project" value="TreeGrafter"/>
</dbReference>
<dbReference type="PANTHER" id="PTHR31315:SF1">
    <property type="entry name" value="PROTEIN SIP5"/>
    <property type="match status" value="1"/>
</dbReference>
<feature type="region of interest" description="Disordered" evidence="2">
    <location>
        <begin position="460"/>
        <end position="488"/>
    </location>
</feature>
<accession>A0A1E3NRI3</accession>
<gene>
    <name evidence="3" type="ORF">PICMEDRAFT_14236</name>
</gene>
<dbReference type="InterPro" id="IPR039301">
    <property type="entry name" value="Sip5/DA2"/>
</dbReference>
<feature type="region of interest" description="Disordered" evidence="2">
    <location>
        <begin position="48"/>
        <end position="67"/>
    </location>
</feature>
<dbReference type="RefSeq" id="XP_019019818.1">
    <property type="nucleotide sequence ID" value="XM_019160285.1"/>
</dbReference>
<feature type="compositionally biased region" description="Polar residues" evidence="2">
    <location>
        <begin position="478"/>
        <end position="488"/>
    </location>
</feature>
<organism evidence="3 4">
    <name type="scientific">Pichia membranifaciens NRRL Y-2026</name>
    <dbReference type="NCBI Taxonomy" id="763406"/>
    <lineage>
        <taxon>Eukaryota</taxon>
        <taxon>Fungi</taxon>
        <taxon>Dikarya</taxon>
        <taxon>Ascomycota</taxon>
        <taxon>Saccharomycotina</taxon>
        <taxon>Pichiomycetes</taxon>
        <taxon>Pichiales</taxon>
        <taxon>Pichiaceae</taxon>
        <taxon>Pichia</taxon>
    </lineage>
</organism>
<feature type="compositionally biased region" description="Basic and acidic residues" evidence="2">
    <location>
        <begin position="54"/>
        <end position="67"/>
    </location>
</feature>
<protein>
    <recommendedName>
        <fullName evidence="5">Protein SIP5</fullName>
    </recommendedName>
</protein>
<dbReference type="OrthoDB" id="21471at2759"/>
<dbReference type="CDD" id="cd24139">
    <property type="entry name" value="SIP5-like"/>
    <property type="match status" value="1"/>
</dbReference>
<evidence type="ECO:0000256" key="1">
    <source>
        <dbReference type="ARBA" id="ARBA00010402"/>
    </source>
</evidence>
<feature type="region of interest" description="Disordered" evidence="2">
    <location>
        <begin position="1"/>
        <end position="29"/>
    </location>
</feature>
<dbReference type="GO" id="GO:0042149">
    <property type="term" value="P:cellular response to glucose starvation"/>
    <property type="evidence" value="ECO:0007669"/>
    <property type="project" value="EnsemblFungi"/>
</dbReference>
<dbReference type="GeneID" id="30176972"/>
<dbReference type="STRING" id="763406.A0A1E3NRI3"/>
<name>A0A1E3NRI3_9ASCO</name>
<feature type="region of interest" description="Disordered" evidence="2">
    <location>
        <begin position="381"/>
        <end position="428"/>
    </location>
</feature>
<evidence type="ECO:0000256" key="2">
    <source>
        <dbReference type="SAM" id="MobiDB-lite"/>
    </source>
</evidence>
<feature type="region of interest" description="Disordered" evidence="2">
    <location>
        <begin position="275"/>
        <end position="301"/>
    </location>
</feature>
<dbReference type="AlphaFoldDB" id="A0A1E3NRI3"/>
<feature type="compositionally biased region" description="Low complexity" evidence="2">
    <location>
        <begin position="397"/>
        <end position="408"/>
    </location>
</feature>
<sequence length="522" mass="59334">MGNTPGKEARGFPAGGLNSSPSASSGGTMSTSAFAREYLTNFENAQAHHHNHSHGNDHAISKRKREKEAEKLKFRTKQIMNLVVNYDENVDGGYLAPYGNYKYELDYMTDIVRDLVIRRRMAPFFTPLQDFDEKWSDDELLAFLKKNLKLHEEVLPKDLADDFEDPNEHKLHPSANSIKRREGKLLRQKLKEKAAEYQRHENSRFRRDLAAAESNPKKYPNIPSDDLLLKIYRDCEECPICFLYYPRLLNTTRCCVQSICTECFVQMKRLDPHFPHDENHGGVQSPSPTPAPEDAEDKNSEDLISEPVKCPFCAVDNFGVTYVPPRDFKTGIEGNHKPGLFSLAENTIEEEESIGDNNSAHKDASSAEVLTEIDLADPFSIKKQKLESRKKKHRRNTSSVSNNNRATSPQPQPRKRRESLPPDAPSVVTVDSIRPDWEQKLLVARTKLARRSAAATALHATSLLRNDEPGSRRHAGTGSRNTGAGSFNRQEHLEEMLIEEAMRLSLLDEEERKMREFMKHNA</sequence>
<keyword evidence="4" id="KW-1185">Reference proteome</keyword>
<reference evidence="3 4" key="1">
    <citation type="journal article" date="2016" name="Proc. Natl. Acad. Sci. U.S.A.">
        <title>Comparative genomics of biotechnologically important yeasts.</title>
        <authorList>
            <person name="Riley R."/>
            <person name="Haridas S."/>
            <person name="Wolfe K.H."/>
            <person name="Lopes M.R."/>
            <person name="Hittinger C.T."/>
            <person name="Goeker M."/>
            <person name="Salamov A.A."/>
            <person name="Wisecaver J.H."/>
            <person name="Long T.M."/>
            <person name="Calvey C.H."/>
            <person name="Aerts A.L."/>
            <person name="Barry K.W."/>
            <person name="Choi C."/>
            <person name="Clum A."/>
            <person name="Coughlan A.Y."/>
            <person name="Deshpande S."/>
            <person name="Douglass A.P."/>
            <person name="Hanson S.J."/>
            <person name="Klenk H.-P."/>
            <person name="LaButti K.M."/>
            <person name="Lapidus A."/>
            <person name="Lindquist E.A."/>
            <person name="Lipzen A.M."/>
            <person name="Meier-Kolthoff J.P."/>
            <person name="Ohm R.A."/>
            <person name="Otillar R.P."/>
            <person name="Pangilinan J.L."/>
            <person name="Peng Y."/>
            <person name="Rokas A."/>
            <person name="Rosa C.A."/>
            <person name="Scheuner C."/>
            <person name="Sibirny A.A."/>
            <person name="Slot J.C."/>
            <person name="Stielow J.B."/>
            <person name="Sun H."/>
            <person name="Kurtzman C.P."/>
            <person name="Blackwell M."/>
            <person name="Grigoriev I.V."/>
            <person name="Jeffries T.W."/>
        </authorList>
    </citation>
    <scope>NUCLEOTIDE SEQUENCE [LARGE SCALE GENOMIC DNA]</scope>
    <source>
        <strain evidence="3 4">NRRL Y-2026</strain>
    </source>
</reference>
<dbReference type="Proteomes" id="UP000094455">
    <property type="component" value="Unassembled WGS sequence"/>
</dbReference>
<evidence type="ECO:0000313" key="3">
    <source>
        <dbReference type="EMBL" id="ODQ48705.1"/>
    </source>
</evidence>
<evidence type="ECO:0000313" key="4">
    <source>
        <dbReference type="Proteomes" id="UP000094455"/>
    </source>
</evidence>
<feature type="compositionally biased region" description="Low complexity" evidence="2">
    <location>
        <begin position="15"/>
        <end position="29"/>
    </location>
</feature>
<comment type="similarity">
    <text evidence="1">Belongs to the SIP5 family.</text>
</comment>
<dbReference type="PANTHER" id="PTHR31315">
    <property type="entry name" value="PROTEIN SIP5"/>
    <property type="match status" value="1"/>
</dbReference>
<proteinExistence type="inferred from homology"/>
<evidence type="ECO:0008006" key="5">
    <source>
        <dbReference type="Google" id="ProtNLM"/>
    </source>
</evidence>
<dbReference type="EMBL" id="KV454001">
    <property type="protein sequence ID" value="ODQ48705.1"/>
    <property type="molecule type" value="Genomic_DNA"/>
</dbReference>